<dbReference type="GO" id="GO:0005634">
    <property type="term" value="C:nucleus"/>
    <property type="evidence" value="ECO:0007669"/>
    <property type="project" value="UniProtKB-SubCell"/>
</dbReference>
<dbReference type="GO" id="GO:0005737">
    <property type="term" value="C:cytoplasm"/>
    <property type="evidence" value="ECO:0007669"/>
    <property type="project" value="UniProtKB-SubCell"/>
</dbReference>
<evidence type="ECO:0000256" key="6">
    <source>
        <dbReference type="ARBA" id="ARBA00023242"/>
    </source>
</evidence>
<dbReference type="Pfam" id="PF08591">
    <property type="entry name" value="RNR_inhib"/>
    <property type="match status" value="1"/>
</dbReference>
<feature type="compositionally biased region" description="Acidic residues" evidence="7">
    <location>
        <begin position="175"/>
        <end position="184"/>
    </location>
</feature>
<keyword evidence="5" id="KW-0963">Cytoplasm</keyword>
<evidence type="ECO:0000313" key="9">
    <source>
        <dbReference type="Proteomes" id="UP000095009"/>
    </source>
</evidence>
<comment type="subcellular location">
    <subcellularLocation>
        <location evidence="2">Cytoplasm</location>
    </subcellularLocation>
    <subcellularLocation>
        <location evidence="1">Nucleus</location>
    </subcellularLocation>
</comment>
<proteinExistence type="inferred from homology"/>
<evidence type="ECO:0000256" key="4">
    <source>
        <dbReference type="ARBA" id="ARBA00021625"/>
    </source>
</evidence>
<sequence>MLSNCTDSYGSNHKRFITSYFPNVRSSSSQSFKSNLSSSNAACTELIELQEQNDIDSDLRDKLSTIGMRIRKNVIEGYKLGDDYLTNDTGYQSIYYGSTSLPVFEGYRDKLFGQDMMTAEDGGFGGIVPAFKSSSMTSTMATNYGDYDSENDTVRGTIFMGTSQRKRNRGHPLDDEAELTENDDDHASDAKTHYVPSRSFSASAAKDNDNDFPDATFLMPKEMIM</sequence>
<reference evidence="8 9" key="1">
    <citation type="journal article" date="2016" name="Proc. Natl. Acad. Sci. U.S.A.">
        <title>Comparative genomics of biotechnologically important yeasts.</title>
        <authorList>
            <person name="Riley R."/>
            <person name="Haridas S."/>
            <person name="Wolfe K.H."/>
            <person name="Lopes M.R."/>
            <person name="Hittinger C.T."/>
            <person name="Goeker M."/>
            <person name="Salamov A.A."/>
            <person name="Wisecaver J.H."/>
            <person name="Long T.M."/>
            <person name="Calvey C.H."/>
            <person name="Aerts A.L."/>
            <person name="Barry K.W."/>
            <person name="Choi C."/>
            <person name="Clum A."/>
            <person name="Coughlan A.Y."/>
            <person name="Deshpande S."/>
            <person name="Douglass A.P."/>
            <person name="Hanson S.J."/>
            <person name="Klenk H.-P."/>
            <person name="LaButti K.M."/>
            <person name="Lapidus A."/>
            <person name="Lindquist E.A."/>
            <person name="Lipzen A.M."/>
            <person name="Meier-Kolthoff J.P."/>
            <person name="Ohm R.A."/>
            <person name="Otillar R.P."/>
            <person name="Pangilinan J.L."/>
            <person name="Peng Y."/>
            <person name="Rokas A."/>
            <person name="Rosa C.A."/>
            <person name="Scheuner C."/>
            <person name="Sibirny A.A."/>
            <person name="Slot J.C."/>
            <person name="Stielow J.B."/>
            <person name="Sun H."/>
            <person name="Kurtzman C.P."/>
            <person name="Blackwell M."/>
            <person name="Grigoriev I.V."/>
            <person name="Jeffries T.W."/>
        </authorList>
    </citation>
    <scope>NUCLEOTIDE SEQUENCE [LARGE SCALE GENOMIC DNA]</scope>
    <source>
        <strain evidence="8 9">DSM 6958</strain>
    </source>
</reference>
<gene>
    <name evidence="8" type="ORF">NADFUDRAFT_82417</name>
</gene>
<dbReference type="EMBL" id="KV454408">
    <property type="protein sequence ID" value="ODQ66661.1"/>
    <property type="molecule type" value="Genomic_DNA"/>
</dbReference>
<protein>
    <recommendedName>
        <fullName evidence="4">Damage-regulated import facilitator 1</fullName>
    </recommendedName>
</protein>
<comment type="similarity">
    <text evidence="3">Belongs to the DIF1/spd1 family.</text>
</comment>
<evidence type="ECO:0000256" key="3">
    <source>
        <dbReference type="ARBA" id="ARBA00005459"/>
    </source>
</evidence>
<organism evidence="8 9">
    <name type="scientific">Nadsonia fulvescens var. elongata DSM 6958</name>
    <dbReference type="NCBI Taxonomy" id="857566"/>
    <lineage>
        <taxon>Eukaryota</taxon>
        <taxon>Fungi</taxon>
        <taxon>Dikarya</taxon>
        <taxon>Ascomycota</taxon>
        <taxon>Saccharomycotina</taxon>
        <taxon>Dipodascomycetes</taxon>
        <taxon>Dipodascales</taxon>
        <taxon>Dipodascales incertae sedis</taxon>
        <taxon>Nadsonia</taxon>
    </lineage>
</organism>
<evidence type="ECO:0000256" key="5">
    <source>
        <dbReference type="ARBA" id="ARBA00022490"/>
    </source>
</evidence>
<feature type="region of interest" description="Disordered" evidence="7">
    <location>
        <begin position="161"/>
        <end position="191"/>
    </location>
</feature>
<evidence type="ECO:0000313" key="8">
    <source>
        <dbReference type="EMBL" id="ODQ66661.1"/>
    </source>
</evidence>
<dbReference type="Proteomes" id="UP000095009">
    <property type="component" value="Unassembled WGS sequence"/>
</dbReference>
<evidence type="ECO:0000256" key="7">
    <source>
        <dbReference type="SAM" id="MobiDB-lite"/>
    </source>
</evidence>
<keyword evidence="6" id="KW-0539">Nucleus</keyword>
<dbReference type="AlphaFoldDB" id="A0A1E3PMI8"/>
<evidence type="ECO:0000256" key="2">
    <source>
        <dbReference type="ARBA" id="ARBA00004496"/>
    </source>
</evidence>
<dbReference type="InterPro" id="IPR013900">
    <property type="entry name" value="RNR_inhibitor"/>
</dbReference>
<accession>A0A1E3PMI8</accession>
<evidence type="ECO:0000256" key="1">
    <source>
        <dbReference type="ARBA" id="ARBA00004123"/>
    </source>
</evidence>
<name>A0A1E3PMI8_9ASCO</name>
<keyword evidence="9" id="KW-1185">Reference proteome</keyword>